<evidence type="ECO:0000313" key="5">
    <source>
        <dbReference type="Proteomes" id="UP000792457"/>
    </source>
</evidence>
<reference evidence="4" key="2">
    <citation type="submission" date="2017-10" db="EMBL/GenBank/DDBJ databases">
        <title>Ladona fulva Genome sequencing and assembly.</title>
        <authorList>
            <person name="Murali S."/>
            <person name="Richards S."/>
            <person name="Bandaranaike D."/>
            <person name="Bellair M."/>
            <person name="Blankenburg K."/>
            <person name="Chao H."/>
            <person name="Dinh H."/>
            <person name="Doddapaneni H."/>
            <person name="Dugan-Rocha S."/>
            <person name="Elkadiri S."/>
            <person name="Gnanaolivu R."/>
            <person name="Hernandez B."/>
            <person name="Skinner E."/>
            <person name="Javaid M."/>
            <person name="Lee S."/>
            <person name="Li M."/>
            <person name="Ming W."/>
            <person name="Munidasa M."/>
            <person name="Muniz J."/>
            <person name="Nguyen L."/>
            <person name="Hughes D."/>
            <person name="Osuji N."/>
            <person name="Pu L.-L."/>
            <person name="Puazo M."/>
            <person name="Qu C."/>
            <person name="Quiroz J."/>
            <person name="Raj R."/>
            <person name="Weissenberger G."/>
            <person name="Xin Y."/>
            <person name="Zou X."/>
            <person name="Han Y."/>
            <person name="Worley K."/>
            <person name="Muzny D."/>
            <person name="Gibbs R."/>
        </authorList>
    </citation>
    <scope>NUCLEOTIDE SEQUENCE</scope>
    <source>
        <strain evidence="4">Sampled in the wild</strain>
    </source>
</reference>
<keyword evidence="1 2" id="KW-0694">RNA-binding</keyword>
<feature type="domain" description="DRBM" evidence="3">
    <location>
        <begin position="13"/>
        <end position="79"/>
    </location>
</feature>
<dbReference type="GO" id="GO:0016442">
    <property type="term" value="C:RISC complex"/>
    <property type="evidence" value="ECO:0007669"/>
    <property type="project" value="TreeGrafter"/>
</dbReference>
<dbReference type="GO" id="GO:0070578">
    <property type="term" value="C:RISC-loading complex"/>
    <property type="evidence" value="ECO:0007669"/>
    <property type="project" value="TreeGrafter"/>
</dbReference>
<dbReference type="AlphaFoldDB" id="A0A8K0NVN5"/>
<dbReference type="GO" id="GO:0035197">
    <property type="term" value="F:siRNA binding"/>
    <property type="evidence" value="ECO:0007669"/>
    <property type="project" value="TreeGrafter"/>
</dbReference>
<dbReference type="Gene3D" id="3.30.160.20">
    <property type="match status" value="2"/>
</dbReference>
<dbReference type="Pfam" id="PF00035">
    <property type="entry name" value="dsrm"/>
    <property type="match status" value="2"/>
</dbReference>
<keyword evidence="5" id="KW-1185">Reference proteome</keyword>
<dbReference type="GO" id="GO:0030422">
    <property type="term" value="P:siRNA processing"/>
    <property type="evidence" value="ECO:0007669"/>
    <property type="project" value="TreeGrafter"/>
</dbReference>
<evidence type="ECO:0000259" key="3">
    <source>
        <dbReference type="PROSITE" id="PS50137"/>
    </source>
</evidence>
<dbReference type="Proteomes" id="UP000792457">
    <property type="component" value="Unassembled WGS sequence"/>
</dbReference>
<comment type="caution">
    <text evidence="4">The sequence shown here is derived from an EMBL/GenBank/DDBJ whole genome shotgun (WGS) entry which is preliminary data.</text>
</comment>
<dbReference type="PANTHER" id="PTHR46205">
    <property type="entry name" value="LOQUACIOUS, ISOFORM B"/>
    <property type="match status" value="1"/>
</dbReference>
<dbReference type="GO" id="GO:0005737">
    <property type="term" value="C:cytoplasm"/>
    <property type="evidence" value="ECO:0007669"/>
    <property type="project" value="TreeGrafter"/>
</dbReference>
<dbReference type="PANTHER" id="PTHR46205:SF3">
    <property type="entry name" value="LOQUACIOUS, ISOFORM B"/>
    <property type="match status" value="1"/>
</dbReference>
<protein>
    <recommendedName>
        <fullName evidence="3">DRBM domain-containing protein</fullName>
    </recommendedName>
</protein>
<name>A0A8K0NVN5_LADFU</name>
<dbReference type="GO" id="GO:0070920">
    <property type="term" value="P:regulation of regulatory ncRNA processing"/>
    <property type="evidence" value="ECO:0007669"/>
    <property type="project" value="TreeGrafter"/>
</dbReference>
<evidence type="ECO:0000256" key="1">
    <source>
        <dbReference type="ARBA" id="ARBA00022884"/>
    </source>
</evidence>
<accession>A0A8K0NVN5</accession>
<reference evidence="4" key="1">
    <citation type="submission" date="2013-04" db="EMBL/GenBank/DDBJ databases">
        <authorList>
            <person name="Qu J."/>
            <person name="Murali S.C."/>
            <person name="Bandaranaike D."/>
            <person name="Bellair M."/>
            <person name="Blankenburg K."/>
            <person name="Chao H."/>
            <person name="Dinh H."/>
            <person name="Doddapaneni H."/>
            <person name="Downs B."/>
            <person name="Dugan-Rocha S."/>
            <person name="Elkadiri S."/>
            <person name="Gnanaolivu R.D."/>
            <person name="Hernandez B."/>
            <person name="Javaid M."/>
            <person name="Jayaseelan J.C."/>
            <person name="Lee S."/>
            <person name="Li M."/>
            <person name="Ming W."/>
            <person name="Munidasa M."/>
            <person name="Muniz J."/>
            <person name="Nguyen L."/>
            <person name="Ongeri F."/>
            <person name="Osuji N."/>
            <person name="Pu L.-L."/>
            <person name="Puazo M."/>
            <person name="Qu C."/>
            <person name="Quiroz J."/>
            <person name="Raj R."/>
            <person name="Weissenberger G."/>
            <person name="Xin Y."/>
            <person name="Zou X."/>
            <person name="Han Y."/>
            <person name="Richards S."/>
            <person name="Worley K."/>
            <person name="Muzny D."/>
            <person name="Gibbs R."/>
        </authorList>
    </citation>
    <scope>NUCLEOTIDE SEQUENCE</scope>
    <source>
        <strain evidence="4">Sampled in the wild</strain>
    </source>
</reference>
<dbReference type="SMART" id="SM00358">
    <property type="entry name" value="DSRM"/>
    <property type="match status" value="2"/>
</dbReference>
<proteinExistence type="predicted"/>
<evidence type="ECO:0000256" key="2">
    <source>
        <dbReference type="PROSITE-ProRule" id="PRU00266"/>
    </source>
</evidence>
<sequence length="290" mass="32242">MICYPLVMATPKTPVSILNEYMFRANKIPQYLLIRSEPGPDPVFEYEVTIDRVKVTGSGRNKKDAKHVAARNALAELAKTDDVIRQQLLTNASQTAKGSDPCDNSLIAGSHNTEQVTENAVGALTTLCLQHDLPAPDYKLMEESGPAHCKNFVIHCVISSLQLVGQSGTKKQAKQLSAKRLIERINELIEKPQCGVKEIDFGNIYQRNSVDSEEAKRIYTTIKKKEGGMKCRENMNLVIASCHLNLRGLEGSEATALKNKQMSGNPEDILLRFAKEHKLTFSVEFTKARK</sequence>
<dbReference type="InterPro" id="IPR014720">
    <property type="entry name" value="dsRBD_dom"/>
</dbReference>
<organism evidence="4 5">
    <name type="scientific">Ladona fulva</name>
    <name type="common">Scarce chaser dragonfly</name>
    <name type="synonym">Libellula fulva</name>
    <dbReference type="NCBI Taxonomy" id="123851"/>
    <lineage>
        <taxon>Eukaryota</taxon>
        <taxon>Metazoa</taxon>
        <taxon>Ecdysozoa</taxon>
        <taxon>Arthropoda</taxon>
        <taxon>Hexapoda</taxon>
        <taxon>Insecta</taxon>
        <taxon>Pterygota</taxon>
        <taxon>Palaeoptera</taxon>
        <taxon>Odonata</taxon>
        <taxon>Epiprocta</taxon>
        <taxon>Anisoptera</taxon>
        <taxon>Libelluloidea</taxon>
        <taxon>Libellulidae</taxon>
        <taxon>Ladona</taxon>
    </lineage>
</organism>
<dbReference type="InterPro" id="IPR051247">
    <property type="entry name" value="RLC_Component"/>
</dbReference>
<dbReference type="PROSITE" id="PS50137">
    <property type="entry name" value="DS_RBD"/>
    <property type="match status" value="2"/>
</dbReference>
<dbReference type="GO" id="GO:0005634">
    <property type="term" value="C:nucleus"/>
    <property type="evidence" value="ECO:0007669"/>
    <property type="project" value="TreeGrafter"/>
</dbReference>
<feature type="domain" description="DRBM" evidence="3">
    <location>
        <begin position="119"/>
        <end position="187"/>
    </location>
</feature>
<dbReference type="EMBL" id="KZ308169">
    <property type="protein sequence ID" value="KAG8223656.1"/>
    <property type="molecule type" value="Genomic_DNA"/>
</dbReference>
<gene>
    <name evidence="4" type="ORF">J437_LFUL001763</name>
</gene>
<dbReference type="OrthoDB" id="5961559at2759"/>
<evidence type="ECO:0000313" key="4">
    <source>
        <dbReference type="EMBL" id="KAG8223656.1"/>
    </source>
</evidence>
<dbReference type="SUPFAM" id="SSF54768">
    <property type="entry name" value="dsRNA-binding domain-like"/>
    <property type="match status" value="2"/>
</dbReference>
<feature type="non-terminal residue" evidence="4">
    <location>
        <position position="290"/>
    </location>
</feature>
<dbReference type="GO" id="GO:0003725">
    <property type="term" value="F:double-stranded RNA binding"/>
    <property type="evidence" value="ECO:0007669"/>
    <property type="project" value="TreeGrafter"/>
</dbReference>